<name>A0AAV5A5T4_9AGAM</name>
<feature type="domain" description="Glycolipid transfer protein" evidence="4">
    <location>
        <begin position="483"/>
        <end position="621"/>
    </location>
</feature>
<dbReference type="GO" id="GO:0016020">
    <property type="term" value="C:membrane"/>
    <property type="evidence" value="ECO:0007669"/>
    <property type="project" value="TreeGrafter"/>
</dbReference>
<dbReference type="PANTHER" id="PTHR10219:SF25">
    <property type="entry name" value="PLECKSTRIN HOMOLOGY DOMAIN-CONTAINING FAMILY A MEMBER 8"/>
    <property type="match status" value="1"/>
</dbReference>
<evidence type="ECO:0000259" key="4">
    <source>
        <dbReference type="Pfam" id="PF08718"/>
    </source>
</evidence>
<organism evidence="5 6">
    <name type="scientific">Clathrus columnatus</name>
    <dbReference type="NCBI Taxonomy" id="1419009"/>
    <lineage>
        <taxon>Eukaryota</taxon>
        <taxon>Fungi</taxon>
        <taxon>Dikarya</taxon>
        <taxon>Basidiomycota</taxon>
        <taxon>Agaricomycotina</taxon>
        <taxon>Agaricomycetes</taxon>
        <taxon>Phallomycetidae</taxon>
        <taxon>Phallales</taxon>
        <taxon>Clathraceae</taxon>
        <taxon>Clathrus</taxon>
    </lineage>
</organism>
<dbReference type="GO" id="GO:1902387">
    <property type="term" value="F:ceramide 1-phosphate binding"/>
    <property type="evidence" value="ECO:0007669"/>
    <property type="project" value="TreeGrafter"/>
</dbReference>
<dbReference type="Gene3D" id="1.10.3520.10">
    <property type="entry name" value="Glycolipid transfer protein"/>
    <property type="match status" value="1"/>
</dbReference>
<feature type="region of interest" description="Disordered" evidence="3">
    <location>
        <begin position="261"/>
        <end position="301"/>
    </location>
</feature>
<evidence type="ECO:0000256" key="2">
    <source>
        <dbReference type="SAM" id="Coils"/>
    </source>
</evidence>
<dbReference type="Proteomes" id="UP001050691">
    <property type="component" value="Unassembled WGS sequence"/>
</dbReference>
<feature type="coiled-coil region" evidence="2">
    <location>
        <begin position="169"/>
        <end position="203"/>
    </location>
</feature>
<dbReference type="PANTHER" id="PTHR10219">
    <property type="entry name" value="GLYCOLIPID TRANSFER PROTEIN-RELATED"/>
    <property type="match status" value="1"/>
</dbReference>
<proteinExistence type="predicted"/>
<dbReference type="InterPro" id="IPR036497">
    <property type="entry name" value="GLTP_sf"/>
</dbReference>
<dbReference type="InterPro" id="IPR014830">
    <property type="entry name" value="Glycolipid_transfer_prot_dom"/>
</dbReference>
<sequence length="656" mass="72973">MSQVTDVSLSESSAGDVSVSAHGCSTMSIEKDIVNFIQDWHVTFRNNILGVVTGDSTVSQSPGHDCTTATSGCTNTSLFGSSPMIAMPFSTPSIDGLSSYSMRYPDSMQSVDLQTTNIPDFVQRTLAFMLSELYHWQEQFEQHISKERIKMKKHYAYLVQCRLTAENEKKAAQNMLSNAISTLEAAERERKKTENERIIALQDLGLAIRRRRSSSVLGPSVSVSTSFPSSCSGFSDSLTVSHDLPLVPVYHRHCLLTPPKTPLGTDTEQEAESIASIKEDGRKSSCTAPDPDQEYPSAGDVNFTFQPAKGDTLQNPIGPYIRPPMSVEDMQRCIRCLLGKDKSLKTGNRARAFLGVPWSEIVSWDPDVLLHRGVCGIKPGSTGMASRLRMMTIIESALANQGNKAITEEIWETPTYFCERCQQRYPITVRSDEIVPTLEEYEAQIRQSLIHAETSNTDTQEIKTKHTRRRKKPAHVAITDAGVDTVSFLEASEGLVKMFDLFGSTAFSVVQSDLNGNITKVRARYDQAPTLSDKLEKLVQNEKAEKKNTATEGLMWLLRGLNFTAIALQNSQSNSTEELSASFTKSYETTLKKYHNFVVKPLFGLAMKACPKRTDFYSKLGPKEKVDVEFEPWLSALNGILTRMNTFYSDDSKTKI</sequence>
<dbReference type="Pfam" id="PF08718">
    <property type="entry name" value="GLTP"/>
    <property type="match status" value="1"/>
</dbReference>
<keyword evidence="1" id="KW-0813">Transport</keyword>
<dbReference type="GO" id="GO:1902388">
    <property type="term" value="F:ceramide 1-phosphate transfer activity"/>
    <property type="evidence" value="ECO:0007669"/>
    <property type="project" value="TreeGrafter"/>
</dbReference>
<dbReference type="FunFam" id="1.10.3520.10:FF:000001">
    <property type="entry name" value="Pleckstrin domain-containing family A member 8"/>
    <property type="match status" value="1"/>
</dbReference>
<reference evidence="5" key="1">
    <citation type="submission" date="2021-10" db="EMBL/GenBank/DDBJ databases">
        <title>De novo Genome Assembly of Clathrus columnatus (Basidiomycota, Fungi) Using Illumina and Nanopore Sequence Data.</title>
        <authorList>
            <person name="Ogiso-Tanaka E."/>
            <person name="Itagaki H."/>
            <person name="Hosoya T."/>
            <person name="Hosaka K."/>
        </authorList>
    </citation>
    <scope>NUCLEOTIDE SEQUENCE</scope>
    <source>
        <strain evidence="5">MO-923</strain>
    </source>
</reference>
<evidence type="ECO:0000256" key="3">
    <source>
        <dbReference type="SAM" id="MobiDB-lite"/>
    </source>
</evidence>
<evidence type="ECO:0000313" key="6">
    <source>
        <dbReference type="Proteomes" id="UP001050691"/>
    </source>
</evidence>
<gene>
    <name evidence="5" type="ORF">Clacol_002148</name>
</gene>
<evidence type="ECO:0000313" key="5">
    <source>
        <dbReference type="EMBL" id="GJJ07941.1"/>
    </source>
</evidence>
<evidence type="ECO:0000256" key="1">
    <source>
        <dbReference type="ARBA" id="ARBA00022448"/>
    </source>
</evidence>
<dbReference type="SUPFAM" id="SSF110004">
    <property type="entry name" value="Glycolipid transfer protein, GLTP"/>
    <property type="match status" value="1"/>
</dbReference>
<comment type="caution">
    <text evidence="5">The sequence shown here is derived from an EMBL/GenBank/DDBJ whole genome shotgun (WGS) entry which is preliminary data.</text>
</comment>
<dbReference type="EMBL" id="BPWL01000002">
    <property type="protein sequence ID" value="GJJ07941.1"/>
    <property type="molecule type" value="Genomic_DNA"/>
</dbReference>
<accession>A0AAV5A5T4</accession>
<keyword evidence="2" id="KW-0175">Coiled coil</keyword>
<dbReference type="GO" id="GO:0005829">
    <property type="term" value="C:cytosol"/>
    <property type="evidence" value="ECO:0007669"/>
    <property type="project" value="TreeGrafter"/>
</dbReference>
<keyword evidence="6" id="KW-1185">Reference proteome</keyword>
<dbReference type="AlphaFoldDB" id="A0AAV5A5T4"/>
<protein>
    <recommendedName>
        <fullName evidence="4">Glycolipid transfer protein domain-containing protein</fullName>
    </recommendedName>
</protein>